<evidence type="ECO:0000313" key="2">
    <source>
        <dbReference type="EMBL" id="MEJ5019270.1"/>
    </source>
</evidence>
<reference evidence="2 3" key="1">
    <citation type="submission" date="2023-12" db="EMBL/GenBank/DDBJ databases">
        <title>Gut-associated functions are favored during microbiome assembly across C. elegans life.</title>
        <authorList>
            <person name="Zimmermann J."/>
        </authorList>
    </citation>
    <scope>NUCLEOTIDE SEQUENCE [LARGE SCALE GENOMIC DNA]</scope>
    <source>
        <strain evidence="2 3">MYb71</strain>
    </source>
</reference>
<sequence>MTDTFQHIGDLSADIVTDAAEKAGFTHHEDGIYFGMSDAVYHSDTALGSTGLKKLIGNAPDFWWGSSFNPAKEDDNDDTPAKIFGRQLHTCVLEGADRFKALHTPYMNPGNIKAGKDEIAGIKASGREPIKFRDYSKILAASAFIKANKTLARAFEGGQPEVSVFWTVNGIRFKARFDYLQINSIVDLKSIENRSDKEFKQACRDAMASYDYIVSAGHYTDGRRQMKGLFKSDKVFGLPSGQEDWLSKVASNPVFAFVFVFWQKKGAPISHGIMLSPGNPLFDRASERIAQAIENYRRFMGEFGTDTAWVPSTPLEEATETDFPVWYQQKLIGA</sequence>
<proteinExistence type="predicted"/>
<dbReference type="Gene3D" id="3.90.320.10">
    <property type="match status" value="1"/>
</dbReference>
<keyword evidence="3" id="KW-1185">Reference proteome</keyword>
<name>A0ABU8PCE7_9HYPH</name>
<accession>A0ABU8PCE7</accession>
<evidence type="ECO:0000259" key="1">
    <source>
        <dbReference type="Pfam" id="PF12684"/>
    </source>
</evidence>
<gene>
    <name evidence="2" type="ORF">WH297_05895</name>
</gene>
<dbReference type="InterPro" id="IPR024432">
    <property type="entry name" value="Put_RecE_PDDEXK-like_dom"/>
</dbReference>
<organism evidence="2 3">
    <name type="scientific">Ochrobactrum vermis</name>
    <dbReference type="NCBI Taxonomy" id="1827297"/>
    <lineage>
        <taxon>Bacteria</taxon>
        <taxon>Pseudomonadati</taxon>
        <taxon>Pseudomonadota</taxon>
        <taxon>Alphaproteobacteria</taxon>
        <taxon>Hyphomicrobiales</taxon>
        <taxon>Brucellaceae</taxon>
        <taxon>Brucella/Ochrobactrum group</taxon>
        <taxon>Ochrobactrum</taxon>
    </lineage>
</organism>
<dbReference type="Pfam" id="PF12684">
    <property type="entry name" value="DUF3799"/>
    <property type="match status" value="1"/>
</dbReference>
<evidence type="ECO:0000313" key="3">
    <source>
        <dbReference type="Proteomes" id="UP001375812"/>
    </source>
</evidence>
<dbReference type="EMBL" id="JBBGZH010000001">
    <property type="protein sequence ID" value="MEJ5019270.1"/>
    <property type="molecule type" value="Genomic_DNA"/>
</dbReference>
<dbReference type="Proteomes" id="UP001375812">
    <property type="component" value="Unassembled WGS sequence"/>
</dbReference>
<dbReference type="RefSeq" id="WP_105541780.1">
    <property type="nucleotide sequence ID" value="NZ_JBBGZH010000001.1"/>
</dbReference>
<protein>
    <submittedName>
        <fullName evidence="2">PD-(D/E)XK nuclease-like domain-containing protein</fullName>
    </submittedName>
</protein>
<comment type="caution">
    <text evidence="2">The sequence shown here is derived from an EMBL/GenBank/DDBJ whole genome shotgun (WGS) entry which is preliminary data.</text>
</comment>
<feature type="domain" description="Putative exodeoxyribonuclease 8 PDDEXK-like" evidence="1">
    <location>
        <begin position="76"/>
        <end position="228"/>
    </location>
</feature>
<dbReference type="InterPro" id="IPR011604">
    <property type="entry name" value="PDDEXK-like_dom_sf"/>
</dbReference>